<organism evidence="1 2">
    <name type="scientific">Daldinia eschscholtzii</name>
    <dbReference type="NCBI Taxonomy" id="292717"/>
    <lineage>
        <taxon>Eukaryota</taxon>
        <taxon>Fungi</taxon>
        <taxon>Dikarya</taxon>
        <taxon>Ascomycota</taxon>
        <taxon>Pezizomycotina</taxon>
        <taxon>Sordariomycetes</taxon>
        <taxon>Xylariomycetidae</taxon>
        <taxon>Xylariales</taxon>
        <taxon>Hypoxylaceae</taxon>
        <taxon>Daldinia</taxon>
    </lineage>
</organism>
<gene>
    <name evidence="1" type="ORF">Daesc_005095</name>
</gene>
<reference evidence="1 2" key="1">
    <citation type="journal article" date="2024" name="Front Chem Biol">
        <title>Unveiling the potential of Daldinia eschscholtzii MFLUCC 19-0629 through bioactivity and bioinformatics studies for enhanced sustainable agriculture production.</title>
        <authorList>
            <person name="Brooks S."/>
            <person name="Weaver J.A."/>
            <person name="Klomchit A."/>
            <person name="Alharthi S.A."/>
            <person name="Onlamun T."/>
            <person name="Nurani R."/>
            <person name="Vong T.K."/>
            <person name="Alberti F."/>
            <person name="Greco C."/>
        </authorList>
    </citation>
    <scope>NUCLEOTIDE SEQUENCE [LARGE SCALE GENOMIC DNA]</scope>
    <source>
        <strain evidence="1">MFLUCC 19-0629</strain>
    </source>
</reference>
<proteinExistence type="predicted"/>
<sequence>MTAISFITSVENMPHHKRTDLLNAATAFCESFAQKKSPDEILSHFSSSSDPLAYEHGLKELTPFLGREFRGRDGVREYFSTISSCLSYEDMRFADYVVDAVENRVAVRGTARFTWTATGESWDEVFAYALGFDDQHKVVSYEVWADSGAAYLASKGQLKQLKSENN</sequence>
<name>A0AAX6MKT4_9PEZI</name>
<dbReference type="Proteomes" id="UP001369815">
    <property type="component" value="Unassembled WGS sequence"/>
</dbReference>
<protein>
    <recommendedName>
        <fullName evidence="3">Transcription elongation factor S-II</fullName>
    </recommendedName>
</protein>
<dbReference type="InterPro" id="IPR032710">
    <property type="entry name" value="NTF2-like_dom_sf"/>
</dbReference>
<dbReference type="AlphaFoldDB" id="A0AAX6MKT4"/>
<evidence type="ECO:0000313" key="1">
    <source>
        <dbReference type="EMBL" id="KAK6952801.1"/>
    </source>
</evidence>
<keyword evidence="2" id="KW-1185">Reference proteome</keyword>
<accession>A0AAX6MKT4</accession>
<dbReference type="SUPFAM" id="SSF54427">
    <property type="entry name" value="NTF2-like"/>
    <property type="match status" value="1"/>
</dbReference>
<evidence type="ECO:0000313" key="2">
    <source>
        <dbReference type="Proteomes" id="UP001369815"/>
    </source>
</evidence>
<dbReference type="EMBL" id="JBANMG010000005">
    <property type="protein sequence ID" value="KAK6952801.1"/>
    <property type="molecule type" value="Genomic_DNA"/>
</dbReference>
<evidence type="ECO:0008006" key="3">
    <source>
        <dbReference type="Google" id="ProtNLM"/>
    </source>
</evidence>
<dbReference type="Gene3D" id="3.10.450.50">
    <property type="match status" value="1"/>
</dbReference>
<comment type="caution">
    <text evidence="1">The sequence shown here is derived from an EMBL/GenBank/DDBJ whole genome shotgun (WGS) entry which is preliminary data.</text>
</comment>